<dbReference type="InterPro" id="IPR035126">
    <property type="entry name" value="SCVP"/>
</dbReference>
<name>A0AAN8IFE8_TRICO</name>
<keyword evidence="4" id="KW-1185">Reference proteome</keyword>
<feature type="chain" id="PRO_5043037745" evidence="2">
    <location>
        <begin position="17"/>
        <end position="243"/>
    </location>
</feature>
<evidence type="ECO:0000256" key="1">
    <source>
        <dbReference type="SAM" id="MobiDB-lite"/>
    </source>
</evidence>
<reference evidence="3 4" key="1">
    <citation type="submission" date="2019-10" db="EMBL/GenBank/DDBJ databases">
        <title>Assembly and Annotation for the nematode Trichostrongylus colubriformis.</title>
        <authorList>
            <person name="Martin J."/>
        </authorList>
    </citation>
    <scope>NUCLEOTIDE SEQUENCE [LARGE SCALE GENOMIC DNA]</scope>
    <source>
        <strain evidence="3">G859</strain>
        <tissue evidence="3">Whole worm</tissue>
    </source>
</reference>
<feature type="compositionally biased region" description="Polar residues" evidence="1">
    <location>
        <begin position="191"/>
        <end position="200"/>
    </location>
</feature>
<accession>A0AAN8IFE8</accession>
<organism evidence="3 4">
    <name type="scientific">Trichostrongylus colubriformis</name>
    <name type="common">Black scour worm</name>
    <dbReference type="NCBI Taxonomy" id="6319"/>
    <lineage>
        <taxon>Eukaryota</taxon>
        <taxon>Metazoa</taxon>
        <taxon>Ecdysozoa</taxon>
        <taxon>Nematoda</taxon>
        <taxon>Chromadorea</taxon>
        <taxon>Rhabditida</taxon>
        <taxon>Rhabditina</taxon>
        <taxon>Rhabditomorpha</taxon>
        <taxon>Strongyloidea</taxon>
        <taxon>Trichostrongylidae</taxon>
        <taxon>Trichostrongylus</taxon>
    </lineage>
</organism>
<comment type="caution">
    <text evidence="3">The sequence shown here is derived from an EMBL/GenBank/DDBJ whole genome shotgun (WGS) entry which is preliminary data.</text>
</comment>
<dbReference type="PROSITE" id="PS51257">
    <property type="entry name" value="PROKAR_LIPOPROTEIN"/>
    <property type="match status" value="1"/>
</dbReference>
<feature type="compositionally biased region" description="Low complexity" evidence="1">
    <location>
        <begin position="125"/>
        <end position="165"/>
    </location>
</feature>
<evidence type="ECO:0000313" key="3">
    <source>
        <dbReference type="EMBL" id="KAK5967743.1"/>
    </source>
</evidence>
<dbReference type="AlphaFoldDB" id="A0AAN8IFE8"/>
<dbReference type="EMBL" id="WIXE01022173">
    <property type="protein sequence ID" value="KAK5967743.1"/>
    <property type="molecule type" value="Genomic_DNA"/>
</dbReference>
<feature type="signal peptide" evidence="2">
    <location>
        <begin position="1"/>
        <end position="16"/>
    </location>
</feature>
<proteinExistence type="predicted"/>
<dbReference type="Proteomes" id="UP001331761">
    <property type="component" value="Unassembled WGS sequence"/>
</dbReference>
<dbReference type="Pfam" id="PF17619">
    <property type="entry name" value="SCVP"/>
    <property type="match status" value="1"/>
</dbReference>
<protein>
    <submittedName>
        <fullName evidence="3">Uncharacterized protein</fullName>
    </submittedName>
</protein>
<feature type="region of interest" description="Disordered" evidence="1">
    <location>
        <begin position="125"/>
        <end position="222"/>
    </location>
</feature>
<keyword evidence="2" id="KW-0732">Signal</keyword>
<sequence>MERLICIFALIGATLACQPVTKPTEVGRGNMTARIYLISDQSYDPAKLDEYMGYFPDTMIEEYSSLLGDFSGLRSENISGNFSYMFTLTHCDCVKVKRWMDEIVKSSEHFTNNTVICSIESTSSTGITTASNSSDISNTGNNKNTSSAGTTAASNSNTNDNADNNMHTSVNEPFTAPNSNTNDNADNNKDISLTGTTKAFNSSNIDNNDNNKNTSSTGAISASNSTGFFEKISKFIRDHVSAH</sequence>
<evidence type="ECO:0000313" key="4">
    <source>
        <dbReference type="Proteomes" id="UP001331761"/>
    </source>
</evidence>
<gene>
    <name evidence="3" type="ORF">GCK32_018117</name>
</gene>
<evidence type="ECO:0000256" key="2">
    <source>
        <dbReference type="SAM" id="SignalP"/>
    </source>
</evidence>
<feature type="compositionally biased region" description="Low complexity" evidence="1">
    <location>
        <begin position="201"/>
        <end position="217"/>
    </location>
</feature>